<name>A0A0B7AF53_9EUPU</name>
<keyword evidence="1" id="KW-0175">Coiled coil</keyword>
<feature type="coiled-coil region" evidence="1">
    <location>
        <begin position="348"/>
        <end position="375"/>
    </location>
</feature>
<gene>
    <name evidence="3" type="primary">ORF110613</name>
</gene>
<dbReference type="AlphaFoldDB" id="A0A0B7AF53"/>
<reference evidence="3" key="1">
    <citation type="submission" date="2014-12" db="EMBL/GenBank/DDBJ databases">
        <title>Insight into the proteome of Arion vulgaris.</title>
        <authorList>
            <person name="Aradska J."/>
            <person name="Bulat T."/>
            <person name="Smidak R."/>
            <person name="Sarate P."/>
            <person name="Gangsoo J."/>
            <person name="Sialana F."/>
            <person name="Bilban M."/>
            <person name="Lubec G."/>
        </authorList>
    </citation>
    <scope>NUCLEOTIDE SEQUENCE</scope>
    <source>
        <tissue evidence="3">Skin</tissue>
    </source>
</reference>
<feature type="chain" id="PRO_5002124179" evidence="2">
    <location>
        <begin position="23"/>
        <end position="457"/>
    </location>
</feature>
<evidence type="ECO:0000256" key="1">
    <source>
        <dbReference type="SAM" id="Coils"/>
    </source>
</evidence>
<evidence type="ECO:0000256" key="2">
    <source>
        <dbReference type="SAM" id="SignalP"/>
    </source>
</evidence>
<feature type="signal peptide" evidence="2">
    <location>
        <begin position="1"/>
        <end position="22"/>
    </location>
</feature>
<protein>
    <submittedName>
        <fullName evidence="3">Uncharacterized protein</fullName>
    </submittedName>
</protein>
<organism evidence="3">
    <name type="scientific">Arion vulgaris</name>
    <dbReference type="NCBI Taxonomy" id="1028688"/>
    <lineage>
        <taxon>Eukaryota</taxon>
        <taxon>Metazoa</taxon>
        <taxon>Spiralia</taxon>
        <taxon>Lophotrochozoa</taxon>
        <taxon>Mollusca</taxon>
        <taxon>Gastropoda</taxon>
        <taxon>Heterobranchia</taxon>
        <taxon>Euthyneura</taxon>
        <taxon>Panpulmonata</taxon>
        <taxon>Eupulmonata</taxon>
        <taxon>Stylommatophora</taxon>
        <taxon>Helicina</taxon>
        <taxon>Arionoidea</taxon>
        <taxon>Arionidae</taxon>
        <taxon>Arion</taxon>
    </lineage>
</organism>
<evidence type="ECO:0000313" key="3">
    <source>
        <dbReference type="EMBL" id="CEK78530.1"/>
    </source>
</evidence>
<proteinExistence type="predicted"/>
<sequence>MWSKAHLIFCVTFLCGLTKVHGGVLVFDILRNTSAGTSEDICASLACAVEDTHDDAYDIQQIISLIISEKEGDENTGNPLAGLSFFDAGIHVYHSRVNGKGHLLSKGGELKIDIKGSSLSCISGVVTCELRFINSKNKGQVVNVAKKLQTAREVAKSSENNSIDSNALDQLKNIIIQEVNKISKQFENFTNNVASVVKLENQQLLRLKDEDLLMRLDTLDQRLNKLEMTLNEHVKPKLTSLTETVDNSTDSITIFVSDRFNSVENQISILEVSLRDRMDNAQNWTTEFFKTSRAPCEDLQANMSVIFHNIQNHLSTFTSEAIEKISAVENRVETSGGHLSVRRIMEAIVRMSHNISEAEGKLKQLRTDLDTEVKTVHVNISSLRADLITRHDRLSREVKKKIDNFDVKLTNKFKEFDDQTQSLAIIDEDLEGRLFNFEVTLKDIKDVLKNIKYIFGL</sequence>
<keyword evidence="2" id="KW-0732">Signal</keyword>
<accession>A0A0B7AF53</accession>
<dbReference type="EMBL" id="HACG01031665">
    <property type="protein sequence ID" value="CEK78530.1"/>
    <property type="molecule type" value="Transcribed_RNA"/>
</dbReference>